<feature type="domain" description="GST N-terminal" evidence="5">
    <location>
        <begin position="37"/>
        <end position="119"/>
    </location>
</feature>
<dbReference type="Pfam" id="PF00043">
    <property type="entry name" value="GST_C"/>
    <property type="match status" value="1"/>
</dbReference>
<dbReference type="FunFam" id="3.40.30.10:FF:000156">
    <property type="entry name" value="Glutathione S-transferase 1"/>
    <property type="match status" value="1"/>
</dbReference>
<dbReference type="GO" id="GO:0004602">
    <property type="term" value="F:glutathione peroxidase activity"/>
    <property type="evidence" value="ECO:0007669"/>
    <property type="project" value="UniProtKB-ARBA"/>
</dbReference>
<dbReference type="InterPro" id="IPR036249">
    <property type="entry name" value="Thioredoxin-like_sf"/>
</dbReference>
<evidence type="ECO:0000313" key="7">
    <source>
        <dbReference type="EMBL" id="KAJ5537798.1"/>
    </source>
</evidence>
<dbReference type="PANTHER" id="PTHR44051">
    <property type="entry name" value="GLUTATHIONE S-TRANSFERASE-RELATED"/>
    <property type="match status" value="1"/>
</dbReference>
<dbReference type="Pfam" id="PF13409">
    <property type="entry name" value="GST_N_2"/>
    <property type="match status" value="1"/>
</dbReference>
<evidence type="ECO:0000259" key="5">
    <source>
        <dbReference type="PROSITE" id="PS50404"/>
    </source>
</evidence>
<evidence type="ECO:0000256" key="2">
    <source>
        <dbReference type="ARBA" id="ARBA00012452"/>
    </source>
</evidence>
<dbReference type="Proteomes" id="UP001220324">
    <property type="component" value="Unassembled WGS sequence"/>
</dbReference>
<dbReference type="InterPro" id="IPR010987">
    <property type="entry name" value="Glutathione-S-Trfase_C-like"/>
</dbReference>
<dbReference type="PROSITE" id="PS50405">
    <property type="entry name" value="GST_CTER"/>
    <property type="match status" value="1"/>
</dbReference>
<dbReference type="PANTHER" id="PTHR44051:SF9">
    <property type="entry name" value="GLUTATHIONE S-TRANSFERASE 1"/>
    <property type="match status" value="1"/>
</dbReference>
<dbReference type="CDD" id="cd03046">
    <property type="entry name" value="GST_N_GTT1_like"/>
    <property type="match status" value="1"/>
</dbReference>
<comment type="caution">
    <text evidence="7">The sequence shown here is derived from an EMBL/GenBank/DDBJ whole genome shotgun (WGS) entry which is preliminary data.</text>
</comment>
<evidence type="ECO:0000256" key="1">
    <source>
        <dbReference type="ARBA" id="ARBA00007409"/>
    </source>
</evidence>
<evidence type="ECO:0000256" key="3">
    <source>
        <dbReference type="ARBA" id="ARBA00022679"/>
    </source>
</evidence>
<dbReference type="SUPFAM" id="SSF47616">
    <property type="entry name" value="GST C-terminal domain-like"/>
    <property type="match status" value="1"/>
</dbReference>
<dbReference type="EC" id="2.5.1.18" evidence="2"/>
<dbReference type="GO" id="GO:0004364">
    <property type="term" value="F:glutathione transferase activity"/>
    <property type="evidence" value="ECO:0007669"/>
    <property type="project" value="UniProtKB-EC"/>
</dbReference>
<dbReference type="InterPro" id="IPR004045">
    <property type="entry name" value="Glutathione_S-Trfase_N"/>
</dbReference>
<dbReference type="InterPro" id="IPR036282">
    <property type="entry name" value="Glutathione-S-Trfase_C_sf"/>
</dbReference>
<name>A0AAD6CSD5_9EURO</name>
<dbReference type="EMBL" id="JAQIZZ010000006">
    <property type="protein sequence ID" value="KAJ5537798.1"/>
    <property type="molecule type" value="Genomic_DNA"/>
</dbReference>
<dbReference type="Gene3D" id="1.20.1050.10">
    <property type="match status" value="1"/>
</dbReference>
<protein>
    <recommendedName>
        <fullName evidence="2">glutathione transferase</fullName>
        <ecNumber evidence="2">2.5.1.18</ecNumber>
    </recommendedName>
</protein>
<dbReference type="SFLD" id="SFLDS00019">
    <property type="entry name" value="Glutathione_Transferase_(cytos"/>
    <property type="match status" value="1"/>
</dbReference>
<evidence type="ECO:0000259" key="6">
    <source>
        <dbReference type="PROSITE" id="PS50405"/>
    </source>
</evidence>
<dbReference type="AlphaFoldDB" id="A0AAD6CSD5"/>
<comment type="similarity">
    <text evidence="1">Belongs to the GST superfamily.</text>
</comment>
<dbReference type="GO" id="GO:0005737">
    <property type="term" value="C:cytoplasm"/>
    <property type="evidence" value="ECO:0007669"/>
    <property type="project" value="UniProtKB-ARBA"/>
</dbReference>
<dbReference type="SUPFAM" id="SSF52833">
    <property type="entry name" value="Thioredoxin-like"/>
    <property type="match status" value="1"/>
</dbReference>
<organism evidence="7 8">
    <name type="scientific">Penicillium frequentans</name>
    <dbReference type="NCBI Taxonomy" id="3151616"/>
    <lineage>
        <taxon>Eukaryota</taxon>
        <taxon>Fungi</taxon>
        <taxon>Dikarya</taxon>
        <taxon>Ascomycota</taxon>
        <taxon>Pezizomycotina</taxon>
        <taxon>Eurotiomycetes</taxon>
        <taxon>Eurotiomycetidae</taxon>
        <taxon>Eurotiales</taxon>
        <taxon>Aspergillaceae</taxon>
        <taxon>Penicillium</taxon>
    </lineage>
</organism>
<keyword evidence="8" id="KW-1185">Reference proteome</keyword>
<proteinExistence type="inferred from homology"/>
<evidence type="ECO:0000313" key="8">
    <source>
        <dbReference type="Proteomes" id="UP001220324"/>
    </source>
</evidence>
<sequence>MLNNPSLPAGPHDDINPSTDRLPSCQFPYLCKYLDMSSTLTVHHLRRSQSERVIWLCEELGIPYNLKSYDRVPPDMKAPEEYQKIHWSGTAPVIEDGSVILAESNAIFEYILTKYSDGRLSLPPTHPHYADYVFWLHRANGGTQPALISLMFSRLGGKEESLESKYAQTRVNQNFEAMDAQLAKFQYLAGDEFTAADCISVFSLTTLRLFGAFSLEKYPNIVKWLQRISQREGYKRAMAKGDPGLEPVICAHAPENTIW</sequence>
<dbReference type="PROSITE" id="PS50404">
    <property type="entry name" value="GST_NTER"/>
    <property type="match status" value="1"/>
</dbReference>
<feature type="domain" description="GST C-terminal" evidence="6">
    <location>
        <begin position="125"/>
        <end position="247"/>
    </location>
</feature>
<dbReference type="InterPro" id="IPR040079">
    <property type="entry name" value="Glutathione_S-Trfase"/>
</dbReference>
<gene>
    <name evidence="7" type="ORF">N7494_007277</name>
</gene>
<dbReference type="SFLD" id="SFLDG01150">
    <property type="entry name" value="Main.1:_Beta-like"/>
    <property type="match status" value="1"/>
</dbReference>
<keyword evidence="3" id="KW-0808">Transferase</keyword>
<reference evidence="7 8" key="1">
    <citation type="journal article" date="2023" name="IMA Fungus">
        <title>Comparative genomic study of the Penicillium genus elucidates a diverse pangenome and 15 lateral gene transfer events.</title>
        <authorList>
            <person name="Petersen C."/>
            <person name="Sorensen T."/>
            <person name="Nielsen M.R."/>
            <person name="Sondergaard T.E."/>
            <person name="Sorensen J.L."/>
            <person name="Fitzpatrick D.A."/>
            <person name="Frisvad J.C."/>
            <person name="Nielsen K.L."/>
        </authorList>
    </citation>
    <scope>NUCLEOTIDE SEQUENCE [LARGE SCALE GENOMIC DNA]</scope>
    <source>
        <strain evidence="7 8">IBT 35679</strain>
    </source>
</reference>
<dbReference type="InterPro" id="IPR004046">
    <property type="entry name" value="GST_C"/>
</dbReference>
<dbReference type="SFLD" id="SFLDG00358">
    <property type="entry name" value="Main_(cytGST)"/>
    <property type="match status" value="1"/>
</dbReference>
<dbReference type="Gene3D" id="3.40.30.10">
    <property type="entry name" value="Glutaredoxin"/>
    <property type="match status" value="1"/>
</dbReference>
<evidence type="ECO:0000256" key="4">
    <source>
        <dbReference type="ARBA" id="ARBA00047960"/>
    </source>
</evidence>
<comment type="catalytic activity">
    <reaction evidence="4">
        <text>RX + glutathione = an S-substituted glutathione + a halide anion + H(+)</text>
        <dbReference type="Rhea" id="RHEA:16437"/>
        <dbReference type="ChEBI" id="CHEBI:15378"/>
        <dbReference type="ChEBI" id="CHEBI:16042"/>
        <dbReference type="ChEBI" id="CHEBI:17792"/>
        <dbReference type="ChEBI" id="CHEBI:57925"/>
        <dbReference type="ChEBI" id="CHEBI:90779"/>
        <dbReference type="EC" id="2.5.1.18"/>
    </reaction>
</comment>
<accession>A0AAD6CSD5</accession>